<reference evidence="1" key="1">
    <citation type="submission" date="2021-02" db="EMBL/GenBank/DDBJ databases">
        <authorList>
            <person name="Nowell W R."/>
        </authorList>
    </citation>
    <scope>NUCLEOTIDE SEQUENCE</scope>
</reference>
<dbReference type="PANTHER" id="PTHR46601">
    <property type="entry name" value="ULP_PROTEASE DOMAIN-CONTAINING PROTEIN"/>
    <property type="match status" value="1"/>
</dbReference>
<accession>A0A8S2D808</accession>
<dbReference type="PANTHER" id="PTHR46601:SF2">
    <property type="entry name" value="UBIQUITIN-LIKE PROTEASE FAMILY PROFILE DOMAIN-CONTAINING PROTEIN"/>
    <property type="match status" value="1"/>
</dbReference>
<dbReference type="Proteomes" id="UP000682733">
    <property type="component" value="Unassembled WGS sequence"/>
</dbReference>
<gene>
    <name evidence="1" type="ORF">OVA965_LOCUS7969</name>
    <name evidence="2" type="ORF">TMI583_LOCUS7965</name>
</gene>
<organism evidence="1 3">
    <name type="scientific">Didymodactylos carnosus</name>
    <dbReference type="NCBI Taxonomy" id="1234261"/>
    <lineage>
        <taxon>Eukaryota</taxon>
        <taxon>Metazoa</taxon>
        <taxon>Spiralia</taxon>
        <taxon>Gnathifera</taxon>
        <taxon>Rotifera</taxon>
        <taxon>Eurotatoria</taxon>
        <taxon>Bdelloidea</taxon>
        <taxon>Philodinida</taxon>
        <taxon>Philodinidae</taxon>
        <taxon>Didymodactylos</taxon>
    </lineage>
</organism>
<dbReference type="Proteomes" id="UP000677228">
    <property type="component" value="Unassembled WGS sequence"/>
</dbReference>
<sequence length="526" mass="59516">MAMSGAERVKKYREKLKKDKVKHNIVKAKARVLNNSVKTKLKGAALEKFRINSRNRQKLYRENKSSIIPSIVPKPTYQRTQVQLADKLKQSVYKFYVRDDISYQLPGKRDTIVVRDEYGGKSTHQKRVLIASIRETHGLFMLENVGVDIGGTAFALLKPGFVVPKAALAHRNCLCQHHENVYLLIKLLEKYVGGRACSSLQNLSDSLVCSTESEECMFGQCPLCTGNFKENIEDEITDKSAKVNYCQWTNENGRAEKKEFSGTVKEIVSLLNSKVAHFLFHVYVKRQQSKYFEKLKLEVSDEKVCIQVDFAENYGMKENDEIQSAHWSTKTLSIFTAYVWAESECFSYALPSNDISHDKFVVDSALKMILNDLKTVLPSVKEITFFSDGAASQFKQRFHFRNLLEIANFYKVKLSWNFFATSHGKGVVDGIGGTVKRLVWSAVLGGSVCRSAADFVKISKQKTKKINLMEITLAEIAASKLKLENTFKVAKAVPETLKTHSVQVVGRSTIDCRYYSACSTKKTISY</sequence>
<dbReference type="EMBL" id="CAJNOK010002615">
    <property type="protein sequence ID" value="CAF0867794.1"/>
    <property type="molecule type" value="Genomic_DNA"/>
</dbReference>
<dbReference type="EMBL" id="CAJOBA010002616">
    <property type="protein sequence ID" value="CAF3652605.1"/>
    <property type="molecule type" value="Genomic_DNA"/>
</dbReference>
<evidence type="ECO:0000313" key="1">
    <source>
        <dbReference type="EMBL" id="CAF0867794.1"/>
    </source>
</evidence>
<protein>
    <submittedName>
        <fullName evidence="1">Uncharacterized protein</fullName>
    </submittedName>
</protein>
<comment type="caution">
    <text evidence="1">The sequence shown here is derived from an EMBL/GenBank/DDBJ whole genome shotgun (WGS) entry which is preliminary data.</text>
</comment>
<evidence type="ECO:0000313" key="2">
    <source>
        <dbReference type="EMBL" id="CAF3652605.1"/>
    </source>
</evidence>
<dbReference type="AlphaFoldDB" id="A0A8S2D808"/>
<evidence type="ECO:0000313" key="3">
    <source>
        <dbReference type="Proteomes" id="UP000677228"/>
    </source>
</evidence>
<proteinExistence type="predicted"/>
<name>A0A8S2D808_9BILA</name>